<organism evidence="1 2">
    <name type="scientific">Novosphingobium hassiacum</name>
    <dbReference type="NCBI Taxonomy" id="173676"/>
    <lineage>
        <taxon>Bacteria</taxon>
        <taxon>Pseudomonadati</taxon>
        <taxon>Pseudomonadota</taxon>
        <taxon>Alphaproteobacteria</taxon>
        <taxon>Sphingomonadales</taxon>
        <taxon>Sphingomonadaceae</taxon>
        <taxon>Novosphingobium</taxon>
    </lineage>
</organism>
<name>A0A7W5ZVE1_9SPHN</name>
<dbReference type="Gene3D" id="3.90.550.10">
    <property type="entry name" value="Spore Coat Polysaccharide Biosynthesis Protein SpsA, Chain A"/>
    <property type="match status" value="1"/>
</dbReference>
<protein>
    <recommendedName>
        <fullName evidence="3">Glycosyltransferase</fullName>
    </recommendedName>
</protein>
<accession>A0A7W5ZVE1</accession>
<evidence type="ECO:0000313" key="2">
    <source>
        <dbReference type="Proteomes" id="UP000562395"/>
    </source>
</evidence>
<keyword evidence="2" id="KW-1185">Reference proteome</keyword>
<reference evidence="1 2" key="1">
    <citation type="submission" date="2020-08" db="EMBL/GenBank/DDBJ databases">
        <title>Genomic Encyclopedia of Type Strains, Phase IV (KMG-IV): sequencing the most valuable type-strain genomes for metagenomic binning, comparative biology and taxonomic classification.</title>
        <authorList>
            <person name="Goeker M."/>
        </authorList>
    </citation>
    <scope>NUCLEOTIDE SEQUENCE [LARGE SCALE GENOMIC DNA]</scope>
    <source>
        <strain evidence="1 2">DSM 14552</strain>
    </source>
</reference>
<dbReference type="AlphaFoldDB" id="A0A7W5ZVE1"/>
<evidence type="ECO:0000313" key="1">
    <source>
        <dbReference type="EMBL" id="MBB3860663.1"/>
    </source>
</evidence>
<dbReference type="RefSeq" id="WP_183612940.1">
    <property type="nucleotide sequence ID" value="NZ_JACICY010000004.1"/>
</dbReference>
<comment type="caution">
    <text evidence="1">The sequence shown here is derived from an EMBL/GenBank/DDBJ whole genome shotgun (WGS) entry which is preliminary data.</text>
</comment>
<sequence>MLKAEDFCLIAAVDSDAVLESCLRRSPDVASGRLPLVVIKDAKCMSAAYNEGLSRTSAAICLFAHQDVYLPKGWLDQAITTLNALGEAHPDWMVAGPYGITPDGQHIGRVWDVTMKRELGTRGFAPTAVGSFDELLLIFRRTENFRFDENLPHFHLYGTDMVQMATDLGRSAFAVELPVVHNNRPIVSLGGGYLKAYRYARRKWRARLPIYTSICALTDNPLPLWRARWRRRHVKARPDHLSADSVEIARRAGYE</sequence>
<dbReference type="SUPFAM" id="SSF53448">
    <property type="entry name" value="Nucleotide-diphospho-sugar transferases"/>
    <property type="match status" value="1"/>
</dbReference>
<dbReference type="EMBL" id="JACICY010000004">
    <property type="protein sequence ID" value="MBB3860663.1"/>
    <property type="molecule type" value="Genomic_DNA"/>
</dbReference>
<dbReference type="InterPro" id="IPR029044">
    <property type="entry name" value="Nucleotide-diphossugar_trans"/>
</dbReference>
<gene>
    <name evidence="1" type="ORF">GGQ88_001932</name>
</gene>
<dbReference type="Proteomes" id="UP000562395">
    <property type="component" value="Unassembled WGS sequence"/>
</dbReference>
<evidence type="ECO:0008006" key="3">
    <source>
        <dbReference type="Google" id="ProtNLM"/>
    </source>
</evidence>
<proteinExistence type="predicted"/>